<dbReference type="PANTHER" id="PTHR46637">
    <property type="entry name" value="TIS1421-TRANSPOSASE PROTEIN A"/>
    <property type="match status" value="1"/>
</dbReference>
<dbReference type="AlphaFoldDB" id="A0A3P1T2B2"/>
<proteinExistence type="predicted"/>
<dbReference type="EMBL" id="RQZG01000018">
    <property type="protein sequence ID" value="RRD03647.1"/>
    <property type="molecule type" value="Genomic_DNA"/>
</dbReference>
<dbReference type="Proteomes" id="UP000280819">
    <property type="component" value="Unassembled WGS sequence"/>
</dbReference>
<organism evidence="2 3">
    <name type="scientific">Arachnia propionica</name>
    <dbReference type="NCBI Taxonomy" id="1750"/>
    <lineage>
        <taxon>Bacteria</taxon>
        <taxon>Bacillati</taxon>
        <taxon>Actinomycetota</taxon>
        <taxon>Actinomycetes</taxon>
        <taxon>Propionibacteriales</taxon>
        <taxon>Propionibacteriaceae</taxon>
        <taxon>Arachnia</taxon>
    </lineage>
</organism>
<dbReference type="Pfam" id="PF13340">
    <property type="entry name" value="DUF4096"/>
    <property type="match status" value="1"/>
</dbReference>
<comment type="caution">
    <text evidence="2">The sequence shown here is derived from an EMBL/GenBank/DDBJ whole genome shotgun (WGS) entry which is preliminary data.</text>
</comment>
<accession>A0A3P1T2B2</accession>
<dbReference type="OrthoDB" id="4338165at2"/>
<gene>
    <name evidence="2" type="ORF">EII34_13600</name>
</gene>
<name>A0A3P1T2B2_9ACTN</name>
<sequence length="194" mass="20811">MSRGEDPEGPGGRPRASDRAALEGIVFVLSTGCRWCDLQPQMGCGSGVICWRRLRHWHDADVWERLHQTILDELGQRDAICWERHCIDAVSVRARGFPPTASSGGHASASPCAPVPPSLRRGAVPDRCVRARTGALRRGASHAEVDLSAVVGHTQVTHHHLAAVVRMRGAMLLTPGQVFATSCPEVVHLGAVGA</sequence>
<evidence type="ECO:0000313" key="2">
    <source>
        <dbReference type="EMBL" id="RRD03647.1"/>
    </source>
</evidence>
<feature type="domain" description="Insertion element IS402-like" evidence="1">
    <location>
        <begin position="8"/>
        <end position="67"/>
    </location>
</feature>
<protein>
    <submittedName>
        <fullName evidence="2">Transposase</fullName>
    </submittedName>
</protein>
<reference evidence="2 3" key="1">
    <citation type="submission" date="2018-11" db="EMBL/GenBank/DDBJ databases">
        <title>Genomes From Bacteria Associated with the Canine Oral Cavity: a Test Case for Automated Genome-Based Taxonomic Assignment.</title>
        <authorList>
            <person name="Coil D.A."/>
            <person name="Jospin G."/>
            <person name="Darling A.E."/>
            <person name="Wallis C."/>
            <person name="Davis I.J."/>
            <person name="Harris S."/>
            <person name="Eisen J.A."/>
            <person name="Holcombe L.J."/>
            <person name="O'Flynn C."/>
        </authorList>
    </citation>
    <scope>NUCLEOTIDE SEQUENCE [LARGE SCALE GENOMIC DNA]</scope>
    <source>
        <strain evidence="2 3">OH887_COT-365</strain>
    </source>
</reference>
<dbReference type="InterPro" id="IPR052909">
    <property type="entry name" value="Transposase_6_like"/>
</dbReference>
<dbReference type="PANTHER" id="PTHR46637:SF1">
    <property type="entry name" value="BLL5188 PROTEIN"/>
    <property type="match status" value="1"/>
</dbReference>
<evidence type="ECO:0000259" key="1">
    <source>
        <dbReference type="Pfam" id="PF13340"/>
    </source>
</evidence>
<dbReference type="InterPro" id="IPR025161">
    <property type="entry name" value="IS402-like_dom"/>
</dbReference>
<evidence type="ECO:0000313" key="3">
    <source>
        <dbReference type="Proteomes" id="UP000280819"/>
    </source>
</evidence>